<feature type="compositionally biased region" description="Basic and acidic residues" evidence="5">
    <location>
        <begin position="1475"/>
        <end position="1489"/>
    </location>
</feature>
<dbReference type="Proteomes" id="UP000515163">
    <property type="component" value="Unplaced"/>
</dbReference>
<dbReference type="FunCoup" id="A0A6P8HF36">
    <property type="interactions" value="1017"/>
</dbReference>
<feature type="domain" description="Peptidase C50" evidence="6">
    <location>
        <begin position="1919"/>
        <end position="2014"/>
    </location>
</feature>
<dbReference type="PANTHER" id="PTHR12792:SF0">
    <property type="entry name" value="SEPARIN"/>
    <property type="match status" value="1"/>
</dbReference>
<reference evidence="8" key="1">
    <citation type="submission" date="2025-08" db="UniProtKB">
        <authorList>
            <consortium name="RefSeq"/>
        </authorList>
    </citation>
    <scope>IDENTIFICATION</scope>
    <source>
        <tissue evidence="8">Tentacle</tissue>
    </source>
</reference>
<feature type="region of interest" description="Disordered" evidence="5">
    <location>
        <begin position="1414"/>
        <end position="1463"/>
    </location>
</feature>
<dbReference type="PROSITE" id="PS51700">
    <property type="entry name" value="SEPARIN"/>
    <property type="match status" value="1"/>
</dbReference>
<dbReference type="GeneID" id="116288580"/>
<organism evidence="7 8">
    <name type="scientific">Actinia tenebrosa</name>
    <name type="common">Australian red waratah sea anemone</name>
    <dbReference type="NCBI Taxonomy" id="6105"/>
    <lineage>
        <taxon>Eukaryota</taxon>
        <taxon>Metazoa</taxon>
        <taxon>Cnidaria</taxon>
        <taxon>Anthozoa</taxon>
        <taxon>Hexacorallia</taxon>
        <taxon>Actiniaria</taxon>
        <taxon>Actiniidae</taxon>
        <taxon>Actinia</taxon>
    </lineage>
</organism>
<dbReference type="RefSeq" id="XP_031551242.1">
    <property type="nucleotide sequence ID" value="XM_031695382.1"/>
</dbReference>
<dbReference type="PANTHER" id="PTHR12792">
    <property type="entry name" value="EXTRA SPINDLE POLES 1-RELATED"/>
    <property type="match status" value="1"/>
</dbReference>
<keyword evidence="4" id="KW-0159">Chromosome partition</keyword>
<dbReference type="GO" id="GO:0005634">
    <property type="term" value="C:nucleus"/>
    <property type="evidence" value="ECO:0007669"/>
    <property type="project" value="InterPro"/>
</dbReference>
<name>A0A6P8HF36_ACTTE</name>
<protein>
    <recommendedName>
        <fullName evidence="2">separase</fullName>
        <ecNumber evidence="2">3.4.22.49</ecNumber>
    </recommendedName>
</protein>
<feature type="region of interest" description="Disordered" evidence="5">
    <location>
        <begin position="1265"/>
        <end position="1303"/>
    </location>
</feature>
<dbReference type="GO" id="GO:0006508">
    <property type="term" value="P:proteolysis"/>
    <property type="evidence" value="ECO:0007669"/>
    <property type="project" value="InterPro"/>
</dbReference>
<dbReference type="InterPro" id="IPR030397">
    <property type="entry name" value="SEPARIN_core_dom"/>
</dbReference>
<feature type="compositionally biased region" description="Basic residues" evidence="5">
    <location>
        <begin position="1279"/>
        <end position="1293"/>
    </location>
</feature>
<proteinExistence type="predicted"/>
<dbReference type="GO" id="GO:0005737">
    <property type="term" value="C:cytoplasm"/>
    <property type="evidence" value="ECO:0007669"/>
    <property type="project" value="TreeGrafter"/>
</dbReference>
<evidence type="ECO:0000313" key="8">
    <source>
        <dbReference type="RefSeq" id="XP_031551242.1"/>
    </source>
</evidence>
<evidence type="ECO:0000256" key="4">
    <source>
        <dbReference type="ARBA" id="ARBA00022829"/>
    </source>
</evidence>
<feature type="region of interest" description="Disordered" evidence="5">
    <location>
        <begin position="1475"/>
        <end position="1498"/>
    </location>
</feature>
<evidence type="ECO:0000256" key="3">
    <source>
        <dbReference type="ARBA" id="ARBA00022801"/>
    </source>
</evidence>
<keyword evidence="3" id="KW-0378">Hydrolase</keyword>
<dbReference type="GO" id="GO:0072686">
    <property type="term" value="C:mitotic spindle"/>
    <property type="evidence" value="ECO:0007669"/>
    <property type="project" value="TreeGrafter"/>
</dbReference>
<keyword evidence="7" id="KW-1185">Reference proteome</keyword>
<dbReference type="GO" id="GO:0005813">
    <property type="term" value="C:centrosome"/>
    <property type="evidence" value="ECO:0007669"/>
    <property type="project" value="TreeGrafter"/>
</dbReference>
<comment type="catalytic activity">
    <reaction evidence="1">
        <text>All bonds known to be hydrolyzed by this endopeptidase have arginine in P1 and an acidic residue in P4. P6 is often occupied by an acidic residue or by a hydroxy-amino-acid residue, the phosphorylation of which enhances cleavage.</text>
        <dbReference type="EC" id="3.4.22.49"/>
    </reaction>
</comment>
<dbReference type="EC" id="3.4.22.49" evidence="2"/>
<evidence type="ECO:0000256" key="2">
    <source>
        <dbReference type="ARBA" id="ARBA00012489"/>
    </source>
</evidence>
<evidence type="ECO:0000256" key="5">
    <source>
        <dbReference type="SAM" id="MobiDB-lite"/>
    </source>
</evidence>
<dbReference type="InParanoid" id="A0A6P8HF36"/>
<dbReference type="Pfam" id="PF03568">
    <property type="entry name" value="Separin_C"/>
    <property type="match status" value="1"/>
</dbReference>
<evidence type="ECO:0000256" key="1">
    <source>
        <dbReference type="ARBA" id="ARBA00000451"/>
    </source>
</evidence>
<dbReference type="GO" id="GO:0004197">
    <property type="term" value="F:cysteine-type endopeptidase activity"/>
    <property type="evidence" value="ECO:0007669"/>
    <property type="project" value="InterPro"/>
</dbReference>
<gene>
    <name evidence="8" type="primary">LOC116288580</name>
</gene>
<evidence type="ECO:0000313" key="7">
    <source>
        <dbReference type="Proteomes" id="UP000515163"/>
    </source>
</evidence>
<dbReference type="OrthoDB" id="10255632at2759"/>
<sequence>MEGERILKELLKKRLGGLYDDTKNYIATLKRVTESKNGYTANGCNTVEEVVSKYSGFCNKFLRCAIEILKGSKETKDVEEIMLIVDMVMNVLDLVLTAENGKYLKFTPSLDDVGRKILHITNHLLNKNLFDTSLVYINYCIKYLRMARNIDTIEDCIQKELRNVALHMGNLSWKGAQRLEQLNSSKQKLKDKQEYVSGCKDVLEWRLTAVIFELEACSSGLESLVTKAIKSISKFQMDSGSCQQCDDDSIKLCESVFSAIKERLLEQCKSGKTINNSSVFSIVDLGLHLARMYNNLERTDKANIFFEELQGLTNGVVKPKKTNTAEGCLISRFIMCNTTITKAAVLFDTIYNHEPLGEQQKSDELMRLKKMLNEGKRLLEILMESRARTPFPSSTVLQSLECLKSRVQSMCNFSKEKSRSLKFVIPYEIYQSVQSILEQYEGLLQLEVESCVAKKCSTKESTVLQQQQQKLVERMFALSSFIMKFYQHQIQVGIKEKNKEKNNDNSQLMSNCIKYSQTTSTRIHSMMENSAVSLSTNELMWHGSLSFALGMEAYKCDLFQEGAVLMSIGCSDLKDWSLLACDDYDLVHTRLKELLPKYGALIDCQRRSRCYEEAFDSATSNITLFLQLDMISDFSSLSTDLQKHVHLWLKTKSDLIKHSSNDDLSEIRLRTLYNVISEVEDFSSLTTEQLGSILQEELKCYKALTRFDTSLEQLSVTKQLIDLYTAEKDLFNLAIAMVEHARVLHASGNLDYSDRSPLELCQESIELLEGLQNSSMEEASLVALQDKIASAYLWQAILQHEEAMRQNATLFKDGDDSDVTGVEGMDHEKESQQIISLEQPFVQSLHAAVDMWTALLETCTKQSQDGKVDISTFLNPTETRHYLQTAALLYGILNQPLNQVHALHLCAVINQAINTQDSMNEAVTIYAQAIHTLCSIHDVGHASLLLSYCKQIEENSTLESTTVIQILLARSHFYLESGKYSEGEKCLNMAFSSDFLSQRTRTSFVHMAVAHSLMVKYLQLPPTVYSFQPPQGFTASEDHITPLDAAIDGISKIEGIAFTLFGQRVSDLSGNACGIADTEVMNPNVMAGTSHLLVVLNLLMFQQQCGTLLAHQGMVRQAVKYLTDGLVLSRKFVLPYRVAEFVTSLSLVKTQKGEFSQAKNDLLHVAHTLAPILQSDDERTEIEQCLETPPLVDHPKVCHCICCSDPAVQSILMGFFLTVAKYLGSISHPKDSIKALEVTERLSSFAIQRMTASLSEFSNTLKLGSGNVPKEEADESVGKGKKRGRSKTAKAKQAKKDYPSGANQDLSQTSIAMFSLNLAETFVQNAEILINNNKSKKALDVIASGMEVIQDMEKMNGGSLPPSLIHITSCLYYLKGLVHLNVALGIDSKGLDLIWEFPDGQSKGDECGNALNSTQTLDAEEEKPIEKRKRSAKTRGKVIDEPGVGQKTTRTTTSGKGKGRSKRIANQTVIEQHEEDGIPKAGRKVDGRGGKKSKEKAKEVNQESELELSIAMFTNALDLCCWLPQPQLFSQLCQCLTLCYGRASVDKAVYYLNLSLGITLRYEAANSSRKKIRKLLKEKDEPQVLSSDMASLTSKLESISIQDNQVHASAKTIQHLQGTRQLMLFPSHQTQLDTSSIPKEWTVCTLASVQTQGCPSQELIICTQRSGRDPILVKLPMTTVDDADDTEPHLNDEVNKAVLDMTKLFQGSIPEEFSDIMQSSLDSMGINDNKEWCQTRSALDNKLKVLLERLENSWLGIWKGALLGQHTDPHLQETLEHVSKDLVKKLEDHVQRPIDKDLIEILVDSYRFLTEEQVREALSKITGLHPKAPDLDKVVQDYEMLASSLVPPKKRTSKEKKRCPNVSERHPVVLILGKDIQHLPWESIPILRDQQVTRMPSMHFVLAQTRKAEADGNSWVIDPSNAYYVLNPEDNLPNTQKIFQNWFESELSWAGITGKKPSQDEYKSALMDHELFLYLGHGSGRSFFKGDDIQRVICKATTILMGCSSAKLMVNGVCEPRGMSLNYLLAGCPAIIGNLWDVTDRDIDRFTKSLLQTWLEGDQKLSLLQYIKNARQACKLPYLIGASPVVYGVPVFLKD</sequence>
<dbReference type="GO" id="GO:0051307">
    <property type="term" value="P:meiotic chromosome separation"/>
    <property type="evidence" value="ECO:0007669"/>
    <property type="project" value="TreeGrafter"/>
</dbReference>
<evidence type="ECO:0000259" key="6">
    <source>
        <dbReference type="PROSITE" id="PS51700"/>
    </source>
</evidence>
<dbReference type="KEGG" id="aten:116288580"/>
<accession>A0A6P8HF36</accession>
<feature type="compositionally biased region" description="Basic residues" evidence="5">
    <location>
        <begin position="1426"/>
        <end position="1436"/>
    </location>
</feature>
<dbReference type="InterPro" id="IPR005314">
    <property type="entry name" value="Peptidase_C50"/>
</dbReference>